<evidence type="ECO:0000256" key="3">
    <source>
        <dbReference type="ARBA" id="ARBA00023015"/>
    </source>
</evidence>
<feature type="domain" description="HTH gntR-type" evidence="6">
    <location>
        <begin position="12"/>
        <end position="80"/>
    </location>
</feature>
<evidence type="ECO:0000256" key="1">
    <source>
        <dbReference type="ARBA" id="ARBA00005384"/>
    </source>
</evidence>
<dbReference type="CDD" id="cd07377">
    <property type="entry name" value="WHTH_GntR"/>
    <property type="match status" value="1"/>
</dbReference>
<dbReference type="SUPFAM" id="SSF46785">
    <property type="entry name" value="Winged helix' DNA-binding domain"/>
    <property type="match status" value="1"/>
</dbReference>
<dbReference type="GO" id="GO:0030170">
    <property type="term" value="F:pyridoxal phosphate binding"/>
    <property type="evidence" value="ECO:0007669"/>
    <property type="project" value="InterPro"/>
</dbReference>
<evidence type="ECO:0000313" key="8">
    <source>
        <dbReference type="Proteomes" id="UP000473648"/>
    </source>
</evidence>
<dbReference type="InterPro" id="IPR015424">
    <property type="entry name" value="PyrdxlP-dep_Trfase"/>
</dbReference>
<dbReference type="Proteomes" id="UP000473648">
    <property type="component" value="Unassembled WGS sequence"/>
</dbReference>
<evidence type="ECO:0000259" key="6">
    <source>
        <dbReference type="PROSITE" id="PS50949"/>
    </source>
</evidence>
<dbReference type="InterPro" id="IPR000524">
    <property type="entry name" value="Tscrpt_reg_HTH_GntR"/>
</dbReference>
<gene>
    <name evidence="7" type="ORF">FRC53_01845</name>
</gene>
<evidence type="ECO:0000256" key="4">
    <source>
        <dbReference type="ARBA" id="ARBA00023125"/>
    </source>
</evidence>
<evidence type="ECO:0000256" key="5">
    <source>
        <dbReference type="ARBA" id="ARBA00023163"/>
    </source>
</evidence>
<dbReference type="InterPro" id="IPR036388">
    <property type="entry name" value="WH-like_DNA-bd_sf"/>
</dbReference>
<protein>
    <submittedName>
        <fullName evidence="7">PLP-dependent aminotransferase family protein</fullName>
    </submittedName>
</protein>
<proteinExistence type="inferred from homology"/>
<sequence>MISYDLSKRGSKPRYLYLYTRIREDIASGRLRPDERMPSKRKFASVLGVSVNTVMAAYDLLVSEGFLYTVEKKGYFVSKLNYVVPNHDDKPITPPDASEDTQWFMDFRAAHASLKLFPTSLWAKCMREAINASDSALMTTISWKGMRALREAIAGELANYRGMTRVTPEQIVVGAGTEYLYSRLMQILGPGITVASADTGLSKFAQIAKNHGSHWRYIPIDEKNLRVDLVSQTDVDVVQLSPANLFPYGTAMPIDRRIAFFEWANAGKNRWIVEDDYDAEFCFVPAGHRSMFSEDAHDKVIYLNTFSKTMVPSLRISYMVLPPALLKRYEETVSFYSCSVSSFEQYALALFIHRGYYERHLFRLLKHYRKLRAAILDEIAHSPTLSPIAKVTDYGVGTYFLMTVRTDLSETEILKRAEAKSLRFHFFHPLHRQPPEGCVQIIINFASIDAEHVHAVFELLGSIF</sequence>
<keyword evidence="7" id="KW-0808">Transferase</keyword>
<keyword evidence="8" id="KW-1185">Reference proteome</keyword>
<keyword evidence="4" id="KW-0238">DNA-binding</keyword>
<dbReference type="PROSITE" id="PS50949">
    <property type="entry name" value="HTH_GNTR"/>
    <property type="match status" value="1"/>
</dbReference>
<dbReference type="PANTHER" id="PTHR46577">
    <property type="entry name" value="HTH-TYPE TRANSCRIPTIONAL REGULATORY PROTEIN GABR"/>
    <property type="match status" value="1"/>
</dbReference>
<dbReference type="SUPFAM" id="SSF53383">
    <property type="entry name" value="PLP-dependent transferases"/>
    <property type="match status" value="1"/>
</dbReference>
<accession>A0A6L5GPW1</accession>
<dbReference type="InterPro" id="IPR051446">
    <property type="entry name" value="HTH_trans_reg/aminotransferase"/>
</dbReference>
<dbReference type="EMBL" id="VOGB01000003">
    <property type="protein sequence ID" value="MQM72178.1"/>
    <property type="molecule type" value="Genomic_DNA"/>
</dbReference>
<name>A0A6L5GPW1_9FIRM</name>
<dbReference type="InterPro" id="IPR036390">
    <property type="entry name" value="WH_DNA-bd_sf"/>
</dbReference>
<dbReference type="Pfam" id="PF00155">
    <property type="entry name" value="Aminotran_1_2"/>
    <property type="match status" value="1"/>
</dbReference>
<keyword evidence="3" id="KW-0805">Transcription regulation</keyword>
<dbReference type="InterPro" id="IPR015421">
    <property type="entry name" value="PyrdxlP-dep_Trfase_major"/>
</dbReference>
<dbReference type="InterPro" id="IPR004839">
    <property type="entry name" value="Aminotransferase_I/II_large"/>
</dbReference>
<comment type="similarity">
    <text evidence="1">In the C-terminal section; belongs to the class-I pyridoxal-phosphate-dependent aminotransferase family.</text>
</comment>
<dbReference type="PANTHER" id="PTHR46577:SF1">
    <property type="entry name" value="HTH-TYPE TRANSCRIPTIONAL REGULATORY PROTEIN GABR"/>
    <property type="match status" value="1"/>
</dbReference>
<dbReference type="SMART" id="SM00345">
    <property type="entry name" value="HTH_GNTR"/>
    <property type="match status" value="1"/>
</dbReference>
<dbReference type="GO" id="GO:0003677">
    <property type="term" value="F:DNA binding"/>
    <property type="evidence" value="ECO:0007669"/>
    <property type="project" value="UniProtKB-KW"/>
</dbReference>
<evidence type="ECO:0000313" key="7">
    <source>
        <dbReference type="EMBL" id="MQM72178.1"/>
    </source>
</evidence>
<reference evidence="7" key="1">
    <citation type="journal article" date="2020" name="Appl. Environ. Microbiol.">
        <title>Medium-Chain Fatty Acid Synthesis by 'Candidatus Weimeria bifida' gen. nov., sp. nov., and 'Candidatus Pseudoramibacter fermentans' sp. nov.</title>
        <authorList>
            <person name="Scarborough M.J."/>
            <person name="Myers K.S."/>
            <person name="Donohue T.J."/>
            <person name="Noguera D.R."/>
        </authorList>
    </citation>
    <scope>NUCLEOTIDE SEQUENCE</scope>
    <source>
        <strain evidence="7">EUB1.1</strain>
    </source>
</reference>
<organism evidence="7 8">
    <name type="scientific">Candidatus Pseudoramibacter fermentans</name>
    <dbReference type="NCBI Taxonomy" id="2594427"/>
    <lineage>
        <taxon>Bacteria</taxon>
        <taxon>Bacillati</taxon>
        <taxon>Bacillota</taxon>
        <taxon>Clostridia</taxon>
        <taxon>Eubacteriales</taxon>
        <taxon>Eubacteriaceae</taxon>
        <taxon>Pseudoramibacter</taxon>
    </lineage>
</organism>
<dbReference type="CDD" id="cd00609">
    <property type="entry name" value="AAT_like"/>
    <property type="match status" value="1"/>
</dbReference>
<dbReference type="AlphaFoldDB" id="A0A6L5GPW1"/>
<dbReference type="Gene3D" id="1.10.10.10">
    <property type="entry name" value="Winged helix-like DNA-binding domain superfamily/Winged helix DNA-binding domain"/>
    <property type="match status" value="1"/>
</dbReference>
<keyword evidence="5" id="KW-0804">Transcription</keyword>
<dbReference type="Gene3D" id="3.40.640.10">
    <property type="entry name" value="Type I PLP-dependent aspartate aminotransferase-like (Major domain)"/>
    <property type="match status" value="1"/>
</dbReference>
<dbReference type="Pfam" id="PF00392">
    <property type="entry name" value="GntR"/>
    <property type="match status" value="1"/>
</dbReference>
<keyword evidence="2" id="KW-0663">Pyridoxal phosphate</keyword>
<keyword evidence="7" id="KW-0032">Aminotransferase</keyword>
<dbReference type="GO" id="GO:0008483">
    <property type="term" value="F:transaminase activity"/>
    <property type="evidence" value="ECO:0007669"/>
    <property type="project" value="UniProtKB-KW"/>
</dbReference>
<evidence type="ECO:0000256" key="2">
    <source>
        <dbReference type="ARBA" id="ARBA00022898"/>
    </source>
</evidence>
<dbReference type="GO" id="GO:0003700">
    <property type="term" value="F:DNA-binding transcription factor activity"/>
    <property type="evidence" value="ECO:0007669"/>
    <property type="project" value="InterPro"/>
</dbReference>
<comment type="caution">
    <text evidence="7">The sequence shown here is derived from an EMBL/GenBank/DDBJ whole genome shotgun (WGS) entry which is preliminary data.</text>
</comment>